<evidence type="ECO:0000256" key="5">
    <source>
        <dbReference type="ARBA" id="ARBA00022692"/>
    </source>
</evidence>
<dbReference type="GO" id="GO:0009297">
    <property type="term" value="P:pilus assembly"/>
    <property type="evidence" value="ECO:0007669"/>
    <property type="project" value="InterPro"/>
</dbReference>
<proteinExistence type="inferred from homology"/>
<organism evidence="11 12">
    <name type="scientific">Leminorella richardii</name>
    <dbReference type="NCBI Taxonomy" id="158841"/>
    <lineage>
        <taxon>Bacteria</taxon>
        <taxon>Pseudomonadati</taxon>
        <taxon>Pseudomonadota</taxon>
        <taxon>Gammaproteobacteria</taxon>
        <taxon>Enterobacterales</taxon>
        <taxon>Budviciaceae</taxon>
        <taxon>Leminorella</taxon>
    </lineage>
</organism>
<dbReference type="InterPro" id="IPR042186">
    <property type="entry name" value="FimD_plug_dom"/>
</dbReference>
<dbReference type="Pfam" id="PF00577">
    <property type="entry name" value="Usher"/>
    <property type="match status" value="1"/>
</dbReference>
<dbReference type="EMBL" id="LS483470">
    <property type="protein sequence ID" value="SQI43514.1"/>
    <property type="molecule type" value="Genomic_DNA"/>
</dbReference>
<protein>
    <submittedName>
        <fullName evidence="11">Outer membrane usher protein fimD</fullName>
    </submittedName>
</protein>
<dbReference type="InterPro" id="IPR025885">
    <property type="entry name" value="PapC_N"/>
</dbReference>
<sequence length="886" mass="98065">MPQLLVKTVDTMKRTSKSQTIKDKDTPRWNLQPKLSSLFICILASLSTNVATAGNDIEFEEHFLRKDKNGASPSVFLYKNAISPGLKTIDIIVNDRLVDRFEVNFVEDSEKKIVLPCLNQNLLNAAGIKTEIYNDWQTRLKDSKAEESAICENLQERIPASSLYYDDAKQALRLTLPQEAVNSERFQMISPKEWDDGTPSLRTAYNGYVYSSKQKNSGPDNDKTATDSSYISLSSVATAGAWRLHSFDTFNKESGKGWETNHDRLYIERNIVSLRSKVSAGDIYTYTPSSIMGVIPLRGITFSTNERMMLESQFTYAPVIRGTARTNARLTVRQRGNIIYSKTLTPGNFAIDDIYSGQVGADLDVTVEETDGTVQNFKVPYTALPNMIRPGAVRYSASLGEYRDDSLSSNPIVGAFSLERGFEAFTLNGSALGSDKYQSLAIGAAWNAGSVGAFSLDVAQAHYKQDWDLPNDEEKNRNGSAVRLLYAKQFDTSDTGLRILGYQYRSERFLEFSEFINRSGYSGSDPFEQGDSLWNKRRRSRIEVNVNQGMREYGNLFVTFSQDRYYGTSEKSTSASAGYGMQIGKASASLMYTYNKNGGDSYDNQIGLSVSMPLSWGEQDRHRGSLNYGLTRNKDNQYSQSMGFSGSMPDNVLSYSANVQRDSRGNFSESASLGYSASYANMNTSISHSKHSDQLSFGAAGGVVLYKGGVVLSQQLGDTIAIVETPDAPGIRVAGNSSVKTDLWGRAIVTYLSPYRYNTVSLDARDTEGVELKESSRKIVPTEGAAVLLKFVTRVGRRAIVIIKSHKAIPVGAYVTAQDQTEEAGIVGNNGLTYLTGLDARKDEILTVNWGDGDAQQCRFTLPRPPEEVKDAQAEQWHKKVTVNCK</sequence>
<keyword evidence="7" id="KW-0472">Membrane</keyword>
<dbReference type="Gene3D" id="2.60.40.3110">
    <property type="match status" value="1"/>
</dbReference>
<dbReference type="InterPro" id="IPR000015">
    <property type="entry name" value="Fimb_usher"/>
</dbReference>
<gene>
    <name evidence="11" type="primary">fimD_4</name>
    <name evidence="11" type="ORF">NCTC12151_03110</name>
</gene>
<dbReference type="OrthoDB" id="6500366at2"/>
<evidence type="ECO:0000256" key="3">
    <source>
        <dbReference type="ARBA" id="ARBA00022448"/>
    </source>
</evidence>
<comment type="similarity">
    <text evidence="2">Belongs to the fimbrial export usher family.</text>
</comment>
<dbReference type="GO" id="GO:0015473">
    <property type="term" value="F:fimbrial usher porin activity"/>
    <property type="evidence" value="ECO:0007669"/>
    <property type="project" value="InterPro"/>
</dbReference>
<evidence type="ECO:0000313" key="11">
    <source>
        <dbReference type="EMBL" id="SQI43514.1"/>
    </source>
</evidence>
<evidence type="ECO:0000256" key="8">
    <source>
        <dbReference type="ARBA" id="ARBA00023237"/>
    </source>
</evidence>
<evidence type="ECO:0000259" key="9">
    <source>
        <dbReference type="Pfam" id="PF13953"/>
    </source>
</evidence>
<evidence type="ECO:0000256" key="7">
    <source>
        <dbReference type="ARBA" id="ARBA00023136"/>
    </source>
</evidence>
<dbReference type="InterPro" id="IPR043142">
    <property type="entry name" value="PapC-like_C_sf"/>
</dbReference>
<comment type="subcellular location">
    <subcellularLocation>
        <location evidence="1">Cell outer membrane</location>
        <topology evidence="1">Multi-pass membrane protein</topology>
    </subcellularLocation>
</comment>
<dbReference type="GO" id="GO:0009279">
    <property type="term" value="C:cell outer membrane"/>
    <property type="evidence" value="ECO:0007669"/>
    <property type="project" value="UniProtKB-SubCell"/>
</dbReference>
<dbReference type="PANTHER" id="PTHR30451">
    <property type="entry name" value="OUTER MEMBRANE USHER PROTEIN"/>
    <property type="match status" value="1"/>
</dbReference>
<accession>A0A2X4Y4J9</accession>
<evidence type="ECO:0000313" key="12">
    <source>
        <dbReference type="Proteomes" id="UP000249005"/>
    </source>
</evidence>
<feature type="domain" description="PapC N-terminal" evidence="10">
    <location>
        <begin position="58"/>
        <end position="206"/>
    </location>
</feature>
<reference evidence="11 12" key="1">
    <citation type="submission" date="2018-06" db="EMBL/GenBank/DDBJ databases">
        <authorList>
            <consortium name="Pathogen Informatics"/>
            <person name="Doyle S."/>
        </authorList>
    </citation>
    <scope>NUCLEOTIDE SEQUENCE [LARGE SCALE GENOMIC DNA]</scope>
    <source>
        <strain evidence="11 12">NCTC12151</strain>
    </source>
</reference>
<keyword evidence="12" id="KW-1185">Reference proteome</keyword>
<dbReference type="Gene3D" id="3.10.20.410">
    <property type="match status" value="1"/>
</dbReference>
<evidence type="ECO:0000256" key="1">
    <source>
        <dbReference type="ARBA" id="ARBA00004571"/>
    </source>
</evidence>
<dbReference type="Gene3D" id="2.60.40.2610">
    <property type="entry name" value="Outer membrane usher protein FimD, plug domain"/>
    <property type="match status" value="1"/>
</dbReference>
<keyword evidence="5" id="KW-0812">Transmembrane</keyword>
<dbReference type="Pfam" id="PF13953">
    <property type="entry name" value="PapC_C"/>
    <property type="match status" value="1"/>
</dbReference>
<keyword evidence="4" id="KW-1134">Transmembrane beta strand</keyword>
<evidence type="ECO:0000256" key="4">
    <source>
        <dbReference type="ARBA" id="ARBA00022452"/>
    </source>
</evidence>
<evidence type="ECO:0000256" key="2">
    <source>
        <dbReference type="ARBA" id="ARBA00008064"/>
    </source>
</evidence>
<dbReference type="SUPFAM" id="SSF141729">
    <property type="entry name" value="FimD N-terminal domain-like"/>
    <property type="match status" value="1"/>
</dbReference>
<evidence type="ECO:0000256" key="6">
    <source>
        <dbReference type="ARBA" id="ARBA00022729"/>
    </source>
</evidence>
<dbReference type="InterPro" id="IPR025949">
    <property type="entry name" value="PapC-like_C"/>
</dbReference>
<name>A0A2X4Y4J9_9GAMM</name>
<dbReference type="Pfam" id="PF13954">
    <property type="entry name" value="PapC_N"/>
    <property type="match status" value="1"/>
</dbReference>
<keyword evidence="8" id="KW-0998">Cell outer membrane</keyword>
<dbReference type="Proteomes" id="UP000249005">
    <property type="component" value="Chromosome 1"/>
</dbReference>
<keyword evidence="3" id="KW-0813">Transport</keyword>
<dbReference type="AlphaFoldDB" id="A0A2X4Y4J9"/>
<dbReference type="PANTHER" id="PTHR30451:SF5">
    <property type="entry name" value="SLR0019 PROTEIN"/>
    <property type="match status" value="1"/>
</dbReference>
<dbReference type="InterPro" id="IPR037224">
    <property type="entry name" value="PapC_N_sf"/>
</dbReference>
<dbReference type="Gene3D" id="2.60.40.2070">
    <property type="match status" value="1"/>
</dbReference>
<feature type="domain" description="PapC-like C-terminal" evidence="9">
    <location>
        <begin position="807"/>
        <end position="862"/>
    </location>
</feature>
<evidence type="ECO:0000259" key="10">
    <source>
        <dbReference type="Pfam" id="PF13954"/>
    </source>
</evidence>
<dbReference type="KEGG" id="lri:NCTC12151_03110"/>
<keyword evidence="6" id="KW-0732">Signal</keyword>